<dbReference type="GO" id="GO:0006508">
    <property type="term" value="P:proteolysis"/>
    <property type="evidence" value="ECO:0007669"/>
    <property type="project" value="UniProtKB-KW"/>
</dbReference>
<dbReference type="EMBL" id="UYYG01001152">
    <property type="protein sequence ID" value="VDN55578.1"/>
    <property type="molecule type" value="Genomic_DNA"/>
</dbReference>
<dbReference type="Pfam" id="PF00450">
    <property type="entry name" value="Peptidase_S10"/>
    <property type="match status" value="1"/>
</dbReference>
<evidence type="ECO:0000256" key="5">
    <source>
        <dbReference type="ARBA" id="ARBA00022801"/>
    </source>
</evidence>
<dbReference type="PANTHER" id="PTHR11802:SF3">
    <property type="entry name" value="RETINOID-INDUCIBLE SERINE CARBOXYPEPTIDASE"/>
    <property type="match status" value="1"/>
</dbReference>
<feature type="signal peptide" evidence="7">
    <location>
        <begin position="1"/>
        <end position="17"/>
    </location>
</feature>
<evidence type="ECO:0000313" key="9">
    <source>
        <dbReference type="Proteomes" id="UP000038040"/>
    </source>
</evidence>
<keyword evidence="3" id="KW-0645">Protease</keyword>
<evidence type="ECO:0000256" key="7">
    <source>
        <dbReference type="SAM" id="SignalP"/>
    </source>
</evidence>
<gene>
    <name evidence="8" type="ORF">DME_LOCUS5551</name>
</gene>
<evidence type="ECO:0000256" key="3">
    <source>
        <dbReference type="ARBA" id="ARBA00022670"/>
    </source>
</evidence>
<dbReference type="InterPro" id="IPR001563">
    <property type="entry name" value="Peptidase_S10"/>
</dbReference>
<feature type="chain" id="PRO_5041041592" evidence="7">
    <location>
        <begin position="18"/>
        <end position="453"/>
    </location>
</feature>
<keyword evidence="6" id="KW-0325">Glycoprotein</keyword>
<dbReference type="AlphaFoldDB" id="A0A0N4U394"/>
<evidence type="ECO:0000256" key="1">
    <source>
        <dbReference type="ARBA" id="ARBA00009431"/>
    </source>
</evidence>
<organism evidence="9 11">
    <name type="scientific">Dracunculus medinensis</name>
    <name type="common">Guinea worm</name>
    <dbReference type="NCBI Taxonomy" id="318479"/>
    <lineage>
        <taxon>Eukaryota</taxon>
        <taxon>Metazoa</taxon>
        <taxon>Ecdysozoa</taxon>
        <taxon>Nematoda</taxon>
        <taxon>Chromadorea</taxon>
        <taxon>Rhabditida</taxon>
        <taxon>Spirurina</taxon>
        <taxon>Dracunculoidea</taxon>
        <taxon>Dracunculidae</taxon>
        <taxon>Dracunculus</taxon>
    </lineage>
</organism>
<keyword evidence="5" id="KW-0378">Hydrolase</keyword>
<dbReference type="Proteomes" id="UP000274756">
    <property type="component" value="Unassembled WGS sequence"/>
</dbReference>
<keyword evidence="10" id="KW-1185">Reference proteome</keyword>
<evidence type="ECO:0000313" key="8">
    <source>
        <dbReference type="EMBL" id="VDN55578.1"/>
    </source>
</evidence>
<dbReference type="STRING" id="318479.A0A0N4U394"/>
<keyword evidence="2" id="KW-0121">Carboxypeptidase</keyword>
<dbReference type="OrthoDB" id="5812398at2759"/>
<evidence type="ECO:0000313" key="10">
    <source>
        <dbReference type="Proteomes" id="UP000274756"/>
    </source>
</evidence>
<evidence type="ECO:0000313" key="11">
    <source>
        <dbReference type="WBParaSite" id="DME_0000119101-mRNA-1"/>
    </source>
</evidence>
<name>A0A0N4U394_DRAME</name>
<dbReference type="WBParaSite" id="DME_0000119101-mRNA-1">
    <property type="protein sequence ID" value="DME_0000119101-mRNA-1"/>
    <property type="gene ID" value="DME_0000119101"/>
</dbReference>
<dbReference type="PANTHER" id="PTHR11802">
    <property type="entry name" value="SERINE PROTEASE FAMILY S10 SERINE CARBOXYPEPTIDASE"/>
    <property type="match status" value="1"/>
</dbReference>
<protein>
    <submittedName>
        <fullName evidence="11">Serine carboxypeptidase</fullName>
    </submittedName>
</protein>
<evidence type="ECO:0000256" key="6">
    <source>
        <dbReference type="ARBA" id="ARBA00023180"/>
    </source>
</evidence>
<proteinExistence type="inferred from homology"/>
<dbReference type="SUPFAM" id="SSF53474">
    <property type="entry name" value="alpha/beta-Hydrolases"/>
    <property type="match status" value="1"/>
</dbReference>
<dbReference type="Proteomes" id="UP000038040">
    <property type="component" value="Unplaced"/>
</dbReference>
<evidence type="ECO:0000256" key="4">
    <source>
        <dbReference type="ARBA" id="ARBA00022729"/>
    </source>
</evidence>
<evidence type="ECO:0000256" key="2">
    <source>
        <dbReference type="ARBA" id="ARBA00022645"/>
    </source>
</evidence>
<accession>A0A0N4U394</accession>
<reference evidence="11" key="1">
    <citation type="submission" date="2016-04" db="UniProtKB">
        <authorList>
            <consortium name="WormBaseParasite"/>
        </authorList>
    </citation>
    <scope>IDENTIFICATION</scope>
</reference>
<dbReference type="PRINTS" id="PR00724">
    <property type="entry name" value="CRBOXYPTASEC"/>
</dbReference>
<dbReference type="GO" id="GO:0004185">
    <property type="term" value="F:serine-type carboxypeptidase activity"/>
    <property type="evidence" value="ECO:0007669"/>
    <property type="project" value="InterPro"/>
</dbReference>
<reference evidence="8 10" key="2">
    <citation type="submission" date="2018-11" db="EMBL/GenBank/DDBJ databases">
        <authorList>
            <consortium name="Pathogen Informatics"/>
        </authorList>
    </citation>
    <scope>NUCLEOTIDE SEQUENCE [LARGE SCALE GENOMIC DNA]</scope>
</reference>
<dbReference type="Gene3D" id="3.40.50.1820">
    <property type="entry name" value="alpha/beta hydrolase"/>
    <property type="match status" value="1"/>
</dbReference>
<keyword evidence="4 7" id="KW-0732">Signal</keyword>
<sequence>MLQAILLLLVAIPVTNSHTPIQLPDAPDNDVVQYSGYLHVSDDRHAHYMQVFIVFTVAESDPNSKPVVVWFASSLGYSLLHQFFFMFGPYIINTSNGSLVRNDNAWSKVTNLLFIDYPVHAGFSYGRERNETNDVYTIRDLTYELLIQFFEEFPDFKANDLYIGGSSGTAQYAPLLALKIKENTTENQINLRGLFIGNALFNLVESFIDLIVQMHSLGLVDERDYQIAQRDCCNGTFDECNFSSATDVEFCGDFISQIISTRRESGLNMYNLIEKCKNDTEIVNVTKNNDFSGSITSSAFTINHFIEKSDLECIDETPYSSYLNRVDVRQALNIPDNVRPWDMYRKVPYKNLMLDDIYEVVAEVVDSNLRIFLFGGDLSLTGPMLHSQRFAAKLGYERTSKMTPFFVESDRVAGHHTQYNLIEVVSILTSGQYGSGRNAETLYALQAFLSNGN</sequence>
<dbReference type="InterPro" id="IPR029058">
    <property type="entry name" value="AB_hydrolase_fold"/>
</dbReference>
<comment type="similarity">
    <text evidence="1">Belongs to the peptidase S10 family.</text>
</comment>